<proteinExistence type="predicted"/>
<protein>
    <submittedName>
        <fullName evidence="1">Uncharacterized protein</fullName>
    </submittedName>
</protein>
<dbReference type="AlphaFoldDB" id="A0A7T8KFG1"/>
<keyword evidence="2" id="KW-1185">Reference proteome</keyword>
<accession>A0A7T8KFG1</accession>
<sequence>MSGGNRILAGRRPDPIRNYFEAINSTENLGNLYGISCYDANLFDPSKRTSRENDGT</sequence>
<evidence type="ECO:0000313" key="2">
    <source>
        <dbReference type="Proteomes" id="UP000595437"/>
    </source>
</evidence>
<evidence type="ECO:0000313" key="1">
    <source>
        <dbReference type="EMBL" id="QQP54955.1"/>
    </source>
</evidence>
<dbReference type="EMBL" id="CP045894">
    <property type="protein sequence ID" value="QQP54955.1"/>
    <property type="molecule type" value="Genomic_DNA"/>
</dbReference>
<dbReference type="Proteomes" id="UP000595437">
    <property type="component" value="Chromosome 5"/>
</dbReference>
<reference evidence="2" key="1">
    <citation type="submission" date="2021-01" db="EMBL/GenBank/DDBJ databases">
        <title>Caligus Genome Assembly.</title>
        <authorList>
            <person name="Gallardo-Escarate C."/>
        </authorList>
    </citation>
    <scope>NUCLEOTIDE SEQUENCE [LARGE SCALE GENOMIC DNA]</scope>
</reference>
<organism evidence="1 2">
    <name type="scientific">Caligus rogercresseyi</name>
    <name type="common">Sea louse</name>
    <dbReference type="NCBI Taxonomy" id="217165"/>
    <lineage>
        <taxon>Eukaryota</taxon>
        <taxon>Metazoa</taxon>
        <taxon>Ecdysozoa</taxon>
        <taxon>Arthropoda</taxon>
        <taxon>Crustacea</taxon>
        <taxon>Multicrustacea</taxon>
        <taxon>Hexanauplia</taxon>
        <taxon>Copepoda</taxon>
        <taxon>Siphonostomatoida</taxon>
        <taxon>Caligidae</taxon>
        <taxon>Caligus</taxon>
    </lineage>
</organism>
<name>A0A7T8KFG1_CALRO</name>
<gene>
    <name evidence="1" type="ORF">FKW44_007960</name>
</gene>